<dbReference type="SUPFAM" id="SSF53850">
    <property type="entry name" value="Periplasmic binding protein-like II"/>
    <property type="match status" value="1"/>
</dbReference>
<dbReference type="InterPro" id="IPR000914">
    <property type="entry name" value="SBP_5_dom"/>
</dbReference>
<evidence type="ECO:0000313" key="3">
    <source>
        <dbReference type="EMBL" id="WOC14233.1"/>
    </source>
</evidence>
<feature type="signal peptide" evidence="1">
    <location>
        <begin position="1"/>
        <end position="24"/>
    </location>
</feature>
<dbReference type="PANTHER" id="PTHR30290:SF65">
    <property type="entry name" value="MONOACYL PHOSPHATIDYLINOSITOL TETRAMANNOSIDE-BINDING PROTEIN LPQW-RELATED"/>
    <property type="match status" value="1"/>
</dbReference>
<dbReference type="Gene3D" id="3.40.190.10">
    <property type="entry name" value="Periplasmic binding protein-like II"/>
    <property type="match status" value="1"/>
</dbReference>
<sequence length="567" mass="59140">MIGPRLRRVAAIAAALAAAGTLLVACGDEEGSSIDYLTDARVSDYNVSTRDGYADGALMALTRVLPGFSLIGPDGQIVADRDVGTATLTETAPMTVRYDFSQDAVFSDGKPMVCDDLVLAATALGGRVRGFDAATNAGYRDIDKVDCTPGAKTATVTFAKNSDFREWRGLFGAGTLLPAHVVGRIAGVPDVVGTLNGKNRAAIAKISQAWNTGFKIAPGDEIDPEKFVASGPYRIQSYSADRGLRLVANDKWWGQKPVLGDVTVWPLGTDGTKAVDDGAVDVADTADLALADKVAGREPGATDTDRSAARDIAPLAVTNLVFADTGVAADLKVRQALATCMPRDRLAREHGSNGVVWSLHSASPADALGPSLNVQFGRRYPRSNVARARTLLEQRAADENGRRAKPVIRIGYPAGSATSAAVVKTIADACVGAGITVTDASSPDLSVAGLGKKVDALLMSGDTFAAAGTASGIPAAYALYPGDPLNLSGYRSTAVGQAITGLSETASDSARLPFLRTIDTQAWDQLPTIPLYGTVRGRDASAAVHRMVPGMGRSGTGWNMDRWGMTR</sequence>
<keyword evidence="1" id="KW-0732">Signal</keyword>
<keyword evidence="3" id="KW-0449">Lipoprotein</keyword>
<dbReference type="RefSeq" id="WP_420039986.1">
    <property type="nucleotide sequence ID" value="NZ_CP128986.1"/>
</dbReference>
<dbReference type="Pfam" id="PF00496">
    <property type="entry name" value="SBP_bac_5"/>
    <property type="match status" value="1"/>
</dbReference>
<reference evidence="3" key="1">
    <citation type="submission" date="2023-06" db="EMBL/GenBank/DDBJ databases">
        <title>Gordonia sp. nov. and Pseudochrobactrum sp. nov., two species isolated from the burying beetle Nicrophorus vespilloides.</title>
        <authorList>
            <person name="Poehlein A."/>
            <person name="Guzman J."/>
            <person name="Daniel R."/>
            <person name="Vilcinskas A."/>
        </authorList>
    </citation>
    <scope>NUCLEOTIDE SEQUENCE</scope>
    <source>
        <strain evidence="3">MP11Mi</strain>
    </source>
</reference>
<dbReference type="Gene3D" id="3.10.105.10">
    <property type="entry name" value="Dipeptide-binding Protein, Domain 3"/>
    <property type="match status" value="1"/>
</dbReference>
<name>A0AA97GXY2_9ACTN</name>
<protein>
    <submittedName>
        <fullName evidence="3">Lipoprotein</fullName>
    </submittedName>
</protein>
<dbReference type="Gene3D" id="3.90.76.10">
    <property type="entry name" value="Dipeptide-binding Protein, Domain 1"/>
    <property type="match status" value="1"/>
</dbReference>
<evidence type="ECO:0000256" key="1">
    <source>
        <dbReference type="SAM" id="SignalP"/>
    </source>
</evidence>
<dbReference type="AlphaFoldDB" id="A0AA97GXY2"/>
<dbReference type="InterPro" id="IPR039424">
    <property type="entry name" value="SBP_5"/>
</dbReference>
<gene>
    <name evidence="3" type="ORF">MP11Mi_33470</name>
</gene>
<dbReference type="EMBL" id="CP128986">
    <property type="protein sequence ID" value="WOC14233.1"/>
    <property type="molecule type" value="Genomic_DNA"/>
</dbReference>
<dbReference type="PANTHER" id="PTHR30290">
    <property type="entry name" value="PERIPLASMIC BINDING COMPONENT OF ABC TRANSPORTER"/>
    <property type="match status" value="1"/>
</dbReference>
<organism evidence="3">
    <name type="scientific">Gordonia sp. MP11Mi</name>
    <dbReference type="NCBI Taxonomy" id="3022769"/>
    <lineage>
        <taxon>Bacteria</taxon>
        <taxon>Bacillati</taxon>
        <taxon>Actinomycetota</taxon>
        <taxon>Actinomycetes</taxon>
        <taxon>Mycobacteriales</taxon>
        <taxon>Gordoniaceae</taxon>
        <taxon>Gordonia</taxon>
    </lineage>
</organism>
<feature type="domain" description="Solute-binding protein family 5" evidence="2">
    <location>
        <begin position="97"/>
        <end position="438"/>
    </location>
</feature>
<dbReference type="GO" id="GO:1904680">
    <property type="term" value="F:peptide transmembrane transporter activity"/>
    <property type="evidence" value="ECO:0007669"/>
    <property type="project" value="TreeGrafter"/>
</dbReference>
<dbReference type="GO" id="GO:0015833">
    <property type="term" value="P:peptide transport"/>
    <property type="evidence" value="ECO:0007669"/>
    <property type="project" value="TreeGrafter"/>
</dbReference>
<proteinExistence type="predicted"/>
<evidence type="ECO:0000259" key="2">
    <source>
        <dbReference type="Pfam" id="PF00496"/>
    </source>
</evidence>
<feature type="chain" id="PRO_5041734781" evidence="1">
    <location>
        <begin position="25"/>
        <end position="567"/>
    </location>
</feature>
<accession>A0AA97GXY2</accession>